<gene>
    <name evidence="7" type="ORF">V6N12_046293</name>
</gene>
<feature type="coiled-coil region" evidence="3">
    <location>
        <begin position="441"/>
        <end position="644"/>
    </location>
</feature>
<organism evidence="7 8">
    <name type="scientific">Hibiscus sabdariffa</name>
    <name type="common">roselle</name>
    <dbReference type="NCBI Taxonomy" id="183260"/>
    <lineage>
        <taxon>Eukaryota</taxon>
        <taxon>Viridiplantae</taxon>
        <taxon>Streptophyta</taxon>
        <taxon>Embryophyta</taxon>
        <taxon>Tracheophyta</taxon>
        <taxon>Spermatophyta</taxon>
        <taxon>Magnoliopsida</taxon>
        <taxon>eudicotyledons</taxon>
        <taxon>Gunneridae</taxon>
        <taxon>Pentapetalae</taxon>
        <taxon>rosids</taxon>
        <taxon>malvids</taxon>
        <taxon>Malvales</taxon>
        <taxon>Malvaceae</taxon>
        <taxon>Malvoideae</taxon>
        <taxon>Hibiscus</taxon>
    </lineage>
</organism>
<dbReference type="Gene3D" id="1.10.287.1490">
    <property type="match status" value="2"/>
</dbReference>
<evidence type="ECO:0008006" key="9">
    <source>
        <dbReference type="Google" id="ProtNLM"/>
    </source>
</evidence>
<dbReference type="InterPro" id="IPR000727">
    <property type="entry name" value="T_SNARE_dom"/>
</dbReference>
<evidence type="ECO:0000313" key="7">
    <source>
        <dbReference type="EMBL" id="KAK8497232.1"/>
    </source>
</evidence>
<evidence type="ECO:0000313" key="8">
    <source>
        <dbReference type="Proteomes" id="UP001472677"/>
    </source>
</evidence>
<dbReference type="PROSITE" id="PS51774">
    <property type="entry name" value="NAB"/>
    <property type="match status" value="1"/>
</dbReference>
<dbReference type="EMBL" id="JBBPBM010000324">
    <property type="protein sequence ID" value="KAK8497232.1"/>
    <property type="molecule type" value="Genomic_DNA"/>
</dbReference>
<feature type="domain" description="NAB" evidence="6">
    <location>
        <begin position="10"/>
        <end position="81"/>
    </location>
</feature>
<evidence type="ECO:0000256" key="4">
    <source>
        <dbReference type="SAM" id="MobiDB-lite"/>
    </source>
</evidence>
<evidence type="ECO:0000259" key="5">
    <source>
        <dbReference type="PROSITE" id="PS50192"/>
    </source>
</evidence>
<evidence type="ECO:0000259" key="6">
    <source>
        <dbReference type="PROSITE" id="PS51774"/>
    </source>
</evidence>
<evidence type="ECO:0000256" key="2">
    <source>
        <dbReference type="ARBA" id="ARBA00023054"/>
    </source>
</evidence>
<proteinExistence type="predicted"/>
<feature type="region of interest" description="Disordered" evidence="4">
    <location>
        <begin position="85"/>
        <end position="126"/>
    </location>
</feature>
<protein>
    <recommendedName>
        <fullName evidence="9">NAB domain-containing protein</fullName>
    </recommendedName>
</protein>
<dbReference type="Pfam" id="PF07765">
    <property type="entry name" value="KIP1"/>
    <property type="match status" value="1"/>
</dbReference>
<evidence type="ECO:0000256" key="3">
    <source>
        <dbReference type="SAM" id="Coils"/>
    </source>
</evidence>
<feature type="coiled-coil region" evidence="3">
    <location>
        <begin position="670"/>
        <end position="739"/>
    </location>
</feature>
<feature type="compositionally biased region" description="Basic and acidic residues" evidence="4">
    <location>
        <begin position="102"/>
        <end position="111"/>
    </location>
</feature>
<name>A0ABR2ATQ7_9ROSI</name>
<keyword evidence="2 3" id="KW-0175">Coiled coil</keyword>
<accession>A0ABR2ATQ7</accession>
<reference evidence="7 8" key="1">
    <citation type="journal article" date="2024" name="G3 (Bethesda)">
        <title>Genome assembly of Hibiscus sabdariffa L. provides insights into metabolisms of medicinal natural products.</title>
        <authorList>
            <person name="Kim T."/>
        </authorList>
    </citation>
    <scope>NUCLEOTIDE SEQUENCE [LARGE SCALE GENOMIC DNA]</scope>
    <source>
        <strain evidence="7">TK-2024</strain>
        <tissue evidence="7">Old leaves</tissue>
    </source>
</reference>
<dbReference type="SUPFAM" id="SSF90257">
    <property type="entry name" value="Myosin rod fragments"/>
    <property type="match status" value="1"/>
</dbReference>
<sequence>MTKRRFRESIKSFFGHHVDPEKDEQLKGSKVEIDDKVTKILKLIKDEENDSKKEPLIVLIEDFHKHYQSLYEQYDHLTGELRRKLHGKRETDASSSSSSDSDSDHSSENRGGKNGQLESESQKMADSIKQELEAANLEIADLKRKLTTTSEEKDALNFDYLASLSKVREAEEIIKSLKLESERSENERSQLLVENEELRHKLDTAAKIEAEMNQRLEDLNRENDNLILEKETALKRIEDVENFTEDLRTEVDQLKEENITVKQELESAKGEVSNLQQKLESAENQVTELSHSLNAAVEENKSLHSKLSEAMNEVQKAQEKIQKLMIELSQTKYELVEKEREVLTLKELHEMHGNQSTAQIKELEAHVASLKLELELLQATSRDMVAQIENKASEAEQLGEQNIGLQSRISELEIVSKKREEELLTLTKKLQDDQKESLSRVENLTVKMNNLLSDVESLHAEKAHLEERMVFKSDEASTQVQSLMDQINTLQLELESIHCQKAELELELEREKQESMERLNERENQKLELESQINNQQRMLEEEGEAYKKLTEECQQVECLYQESKANLEDAERKIQEMSEEFESKSQKAADLKQMVEDLQRDLEARRDEKNDLVSQITDHQRMLKEQEDAFNKLSEDYKQLKASFKDCKGIIEVTEMKMQKMAGEHDKSVQSKDQTVADLEQIIEDLKRDLEMKGDELSTFVENVRTIEVKLRLSNQKLRVTEQLLTEKEESFRKAEAKFLEEQRVLEERITSLSGTIAANNEAYRRMITDISENVNNTLTGFEAVIQKFEEGNRKYGHCIEETSKELKIAKHWVEETKRVKKQLINEMANLIEQLKDQKEQGSLLRERVEKLQIKANKEEREKENLLKSVKQLENKVEFLERAMKEKDEGILGLGEEKREAIRQLCIWIDYHRSRCDDLKEILSKTVRVQSAA</sequence>
<dbReference type="Proteomes" id="UP001472677">
    <property type="component" value="Unassembled WGS sequence"/>
</dbReference>
<keyword evidence="8" id="KW-1185">Reference proteome</keyword>
<keyword evidence="1" id="KW-0653">Protein transport</keyword>
<dbReference type="PANTHER" id="PTHR47357">
    <property type="entry name" value="COP1-INTERACTIVE PROTEIN 1"/>
    <property type="match status" value="1"/>
</dbReference>
<feature type="domain" description="T-SNARE coiled-coil homology" evidence="5">
    <location>
        <begin position="660"/>
        <end position="722"/>
    </location>
</feature>
<dbReference type="PANTHER" id="PTHR47357:SF1">
    <property type="entry name" value="SPINDLE POLE BODY COMPONENT 110"/>
    <property type="match status" value="1"/>
</dbReference>
<dbReference type="InterPro" id="IPR011684">
    <property type="entry name" value="NAB"/>
</dbReference>
<comment type="caution">
    <text evidence="7">The sequence shown here is derived from an EMBL/GenBank/DDBJ whole genome shotgun (WGS) entry which is preliminary data.</text>
</comment>
<keyword evidence="1" id="KW-0813">Transport</keyword>
<evidence type="ECO:0000256" key="1">
    <source>
        <dbReference type="ARBA" id="ARBA00022927"/>
    </source>
</evidence>
<feature type="coiled-coil region" evidence="3">
    <location>
        <begin position="815"/>
        <end position="891"/>
    </location>
</feature>
<dbReference type="PROSITE" id="PS50192">
    <property type="entry name" value="T_SNARE"/>
    <property type="match status" value="1"/>
</dbReference>